<organism evidence="1 2">
    <name type="scientific">Pseudomonas fulva</name>
    <dbReference type="NCBI Taxonomy" id="47880"/>
    <lineage>
        <taxon>Bacteria</taxon>
        <taxon>Pseudomonadati</taxon>
        <taxon>Pseudomonadota</taxon>
        <taxon>Gammaproteobacteria</taxon>
        <taxon>Pseudomonadales</taxon>
        <taxon>Pseudomonadaceae</taxon>
        <taxon>Pseudomonas</taxon>
    </lineage>
</organism>
<protein>
    <submittedName>
        <fullName evidence="1">Uncharacterized protein</fullName>
    </submittedName>
</protein>
<proteinExistence type="predicted"/>
<evidence type="ECO:0000313" key="1">
    <source>
        <dbReference type="EMBL" id="QPH51619.1"/>
    </source>
</evidence>
<dbReference type="AlphaFoldDB" id="A0A7S9LM24"/>
<gene>
    <name evidence="1" type="ORF">IZU98_25435</name>
</gene>
<dbReference type="RefSeq" id="WP_196110760.1">
    <property type="nucleotide sequence ID" value="NZ_CP064945.1"/>
</dbReference>
<reference evidence="1 2" key="1">
    <citation type="submission" date="2020-11" db="EMBL/GenBank/DDBJ databases">
        <title>Pseudomonas fulva producing VIM-24.</title>
        <authorList>
            <person name="Liu S."/>
        </authorList>
    </citation>
    <scope>NUCLEOTIDE SEQUENCE [LARGE SCALE GENOMIC DNA]</scope>
    <source>
        <strain evidence="1 2">ZDHY414</strain>
        <plasmid evidence="1 2">pVIM-24-ZDHY414</plasmid>
    </source>
</reference>
<evidence type="ECO:0000313" key="2">
    <source>
        <dbReference type="Proteomes" id="UP000594430"/>
    </source>
</evidence>
<dbReference type="Proteomes" id="UP000594430">
    <property type="component" value="Plasmid pVIM-24-ZDHY414"/>
</dbReference>
<sequence length="125" mass="14019">MHPERPHLEPCPFCGNPLKEDWRKFNPHARCVTENCKGKQLPLLNLDQQDDIDRWNTRGGVLRTGSACESAPASCYQAVAQLQAIPDGKDRHEGPYMAANHWLRLKTLPAGTWLYTGPAADQEAQ</sequence>
<dbReference type="EMBL" id="CP064948">
    <property type="protein sequence ID" value="QPH51619.1"/>
    <property type="molecule type" value="Genomic_DNA"/>
</dbReference>
<accession>A0A7S9LM24</accession>
<geneLocation type="plasmid" evidence="1 2">
    <name>pVIM-24-ZDHY414</name>
</geneLocation>
<keyword evidence="1" id="KW-0614">Plasmid</keyword>
<name>A0A7S9LM24_9PSED</name>